<evidence type="ECO:0000256" key="4">
    <source>
        <dbReference type="ARBA" id="ARBA00022519"/>
    </source>
</evidence>
<evidence type="ECO:0000256" key="7">
    <source>
        <dbReference type="ARBA" id="ARBA00023136"/>
    </source>
</evidence>
<dbReference type="SUPFAM" id="SSF161098">
    <property type="entry name" value="MetI-like"/>
    <property type="match status" value="1"/>
</dbReference>
<dbReference type="PANTHER" id="PTHR43357:SF4">
    <property type="entry name" value="INNER MEMBRANE ABC TRANSPORTER PERMEASE PROTEIN YDCV"/>
    <property type="match status" value="1"/>
</dbReference>
<comment type="subcellular location">
    <subcellularLocation>
        <location evidence="1">Cell inner membrane</location>
        <topology evidence="1">Multi-pass membrane protein</topology>
    </subcellularLocation>
    <subcellularLocation>
        <location evidence="8">Cell membrane</location>
        <topology evidence="8">Multi-pass membrane protein</topology>
    </subcellularLocation>
</comment>
<keyword evidence="6 8" id="KW-1133">Transmembrane helix</keyword>
<dbReference type="PANTHER" id="PTHR43357">
    <property type="entry name" value="INNER MEMBRANE ABC TRANSPORTER PERMEASE PROTEIN YDCV"/>
    <property type="match status" value="1"/>
</dbReference>
<gene>
    <name evidence="10" type="ORF">ACFSL2_03810</name>
</gene>
<sequence>MTALVAPAARAPSGGRVPPARVESRAARWGRGAGTAVVATLLLVPFLPVLLWAFADRWPYPELAPTVWGMGGWLTATAQGAGPALGRSLLLGLTVSAIATPLGAMAGRALARGQVPCGRLVTAILLVPVAVPPFAVTMGLTTVALRLGVPGAVALVAVLVVAAVPYTTYIMRAAYAGYDEGFEETARTLGAGRRHVLLRVHLPLVAPALAAAAFLAFLVGWSDYVVTLLIGAGRIVSLPLILGASASGNDPTIAVLALLAAIPPVLLLATVTVLSRRRTQR</sequence>
<organism evidence="10 11">
    <name type="scientific">Promicromonospora aerolata</name>
    <dbReference type="NCBI Taxonomy" id="195749"/>
    <lineage>
        <taxon>Bacteria</taxon>
        <taxon>Bacillati</taxon>
        <taxon>Actinomycetota</taxon>
        <taxon>Actinomycetes</taxon>
        <taxon>Micrococcales</taxon>
        <taxon>Promicromonosporaceae</taxon>
        <taxon>Promicromonospora</taxon>
    </lineage>
</organism>
<name>A0ABW4V205_9MICO</name>
<evidence type="ECO:0000256" key="6">
    <source>
        <dbReference type="ARBA" id="ARBA00022989"/>
    </source>
</evidence>
<feature type="transmembrane region" description="Helical" evidence="8">
    <location>
        <begin position="89"/>
        <end position="111"/>
    </location>
</feature>
<reference evidence="11" key="1">
    <citation type="journal article" date="2019" name="Int. J. Syst. Evol. Microbiol.">
        <title>The Global Catalogue of Microorganisms (GCM) 10K type strain sequencing project: providing services to taxonomists for standard genome sequencing and annotation.</title>
        <authorList>
            <consortium name="The Broad Institute Genomics Platform"/>
            <consortium name="The Broad Institute Genome Sequencing Center for Infectious Disease"/>
            <person name="Wu L."/>
            <person name="Ma J."/>
        </authorList>
    </citation>
    <scope>NUCLEOTIDE SEQUENCE [LARGE SCALE GENOMIC DNA]</scope>
    <source>
        <strain evidence="11">CCM 7043</strain>
    </source>
</reference>
<keyword evidence="3" id="KW-1003">Cell membrane</keyword>
<feature type="domain" description="ABC transmembrane type-1" evidence="9">
    <location>
        <begin position="85"/>
        <end position="271"/>
    </location>
</feature>
<comment type="caution">
    <text evidence="10">The sequence shown here is derived from an EMBL/GenBank/DDBJ whole genome shotgun (WGS) entry which is preliminary data.</text>
</comment>
<evidence type="ECO:0000256" key="8">
    <source>
        <dbReference type="RuleBase" id="RU363032"/>
    </source>
</evidence>
<dbReference type="CDD" id="cd06261">
    <property type="entry name" value="TM_PBP2"/>
    <property type="match status" value="1"/>
</dbReference>
<feature type="transmembrane region" description="Helical" evidence="8">
    <location>
        <begin position="196"/>
        <end position="218"/>
    </location>
</feature>
<dbReference type="EMBL" id="JBHUHF010000001">
    <property type="protein sequence ID" value="MFD2024629.1"/>
    <property type="molecule type" value="Genomic_DNA"/>
</dbReference>
<evidence type="ECO:0000313" key="10">
    <source>
        <dbReference type="EMBL" id="MFD2024629.1"/>
    </source>
</evidence>
<dbReference type="InterPro" id="IPR000515">
    <property type="entry name" value="MetI-like"/>
</dbReference>
<keyword evidence="2 8" id="KW-0813">Transport</keyword>
<feature type="transmembrane region" description="Helical" evidence="8">
    <location>
        <begin position="254"/>
        <end position="275"/>
    </location>
</feature>
<feature type="transmembrane region" description="Helical" evidence="8">
    <location>
        <begin position="33"/>
        <end position="55"/>
    </location>
</feature>
<dbReference type="Proteomes" id="UP001597338">
    <property type="component" value="Unassembled WGS sequence"/>
</dbReference>
<feature type="transmembrane region" description="Helical" evidence="8">
    <location>
        <begin position="123"/>
        <end position="145"/>
    </location>
</feature>
<dbReference type="PROSITE" id="PS50928">
    <property type="entry name" value="ABC_TM1"/>
    <property type="match status" value="1"/>
</dbReference>
<evidence type="ECO:0000256" key="5">
    <source>
        <dbReference type="ARBA" id="ARBA00022692"/>
    </source>
</evidence>
<evidence type="ECO:0000256" key="3">
    <source>
        <dbReference type="ARBA" id="ARBA00022475"/>
    </source>
</evidence>
<evidence type="ECO:0000313" key="11">
    <source>
        <dbReference type="Proteomes" id="UP001597338"/>
    </source>
</evidence>
<feature type="transmembrane region" description="Helical" evidence="8">
    <location>
        <begin position="151"/>
        <end position="175"/>
    </location>
</feature>
<evidence type="ECO:0000256" key="2">
    <source>
        <dbReference type="ARBA" id="ARBA00022448"/>
    </source>
</evidence>
<dbReference type="InterPro" id="IPR035906">
    <property type="entry name" value="MetI-like_sf"/>
</dbReference>
<accession>A0ABW4V205</accession>
<proteinExistence type="inferred from homology"/>
<keyword evidence="11" id="KW-1185">Reference proteome</keyword>
<protein>
    <submittedName>
        <fullName evidence="10">ABC transporter permease</fullName>
    </submittedName>
</protein>
<dbReference type="Gene3D" id="1.10.3720.10">
    <property type="entry name" value="MetI-like"/>
    <property type="match status" value="1"/>
</dbReference>
<keyword evidence="5 8" id="KW-0812">Transmembrane</keyword>
<dbReference type="RefSeq" id="WP_377196566.1">
    <property type="nucleotide sequence ID" value="NZ_JBHUHF010000001.1"/>
</dbReference>
<comment type="similarity">
    <text evidence="8">Belongs to the binding-protein-dependent transport system permease family.</text>
</comment>
<keyword evidence="7 8" id="KW-0472">Membrane</keyword>
<evidence type="ECO:0000256" key="1">
    <source>
        <dbReference type="ARBA" id="ARBA00004429"/>
    </source>
</evidence>
<dbReference type="Pfam" id="PF00528">
    <property type="entry name" value="BPD_transp_1"/>
    <property type="match status" value="1"/>
</dbReference>
<evidence type="ECO:0000259" key="9">
    <source>
        <dbReference type="PROSITE" id="PS50928"/>
    </source>
</evidence>
<keyword evidence="4" id="KW-0997">Cell inner membrane</keyword>